<evidence type="ECO:0000313" key="1">
    <source>
        <dbReference type="EMBL" id="KAK8213545.1"/>
    </source>
</evidence>
<dbReference type="EMBL" id="JAMKPW020000011">
    <property type="protein sequence ID" value="KAK8213545.1"/>
    <property type="molecule type" value="Genomic_DNA"/>
</dbReference>
<reference evidence="1" key="1">
    <citation type="submission" date="2024-02" db="EMBL/GenBank/DDBJ databases">
        <title>Metagenome Assembled Genome of Zalaria obscura JY119.</title>
        <authorList>
            <person name="Vighnesh L."/>
            <person name="Jagadeeshwari U."/>
            <person name="Venkata Ramana C."/>
            <person name="Sasikala C."/>
        </authorList>
    </citation>
    <scope>NUCLEOTIDE SEQUENCE</scope>
    <source>
        <strain evidence="1">JY119</strain>
    </source>
</reference>
<dbReference type="Proteomes" id="UP001320706">
    <property type="component" value="Unassembled WGS sequence"/>
</dbReference>
<comment type="caution">
    <text evidence="1">The sequence shown here is derived from an EMBL/GenBank/DDBJ whole genome shotgun (WGS) entry which is preliminary data.</text>
</comment>
<gene>
    <name evidence="1" type="ORF">M8818_002847</name>
</gene>
<protein>
    <submittedName>
        <fullName evidence="1">Uncharacterized protein</fullName>
    </submittedName>
</protein>
<evidence type="ECO:0000313" key="2">
    <source>
        <dbReference type="Proteomes" id="UP001320706"/>
    </source>
</evidence>
<organism evidence="1 2">
    <name type="scientific">Zalaria obscura</name>
    <dbReference type="NCBI Taxonomy" id="2024903"/>
    <lineage>
        <taxon>Eukaryota</taxon>
        <taxon>Fungi</taxon>
        <taxon>Dikarya</taxon>
        <taxon>Ascomycota</taxon>
        <taxon>Pezizomycotina</taxon>
        <taxon>Dothideomycetes</taxon>
        <taxon>Dothideomycetidae</taxon>
        <taxon>Dothideales</taxon>
        <taxon>Zalariaceae</taxon>
        <taxon>Zalaria</taxon>
    </lineage>
</organism>
<keyword evidence="2" id="KW-1185">Reference proteome</keyword>
<proteinExistence type="predicted"/>
<name>A0ACC3SHK9_9PEZI</name>
<sequence>MASNDDIQQLVGITGCDPETAARYLKKQNTTWDESGFSADREGNNAPGRPDYSYNEANLRPLGRSAAPTRGNSPVPSLRQPATQNEADAELEQALAASRQDLRYEGQETGVIGAVGPNMAFGPATRDDYDPSKWGMVTATRPLDSHEASEIIPDLDSADRRHQEGDPRFLKHLPSGDYTPNLLTIAHSIPLAREALLARSAVRPNYGDDSNWWNGHEIVMPKIVHTADLSLAEPAPSQGEEIVSEMQRLMALLDASHRSYGSADLLVKMAEGVERSGVLSETTLDWVLQTWEAAAEKAEPGEWGKHGIFHSLVGTSNPEGMRSPHMRSIPLDVTLEGPTSEDSTMHLYEVIDHTLWDTDPDEAGFTDNYIEHCADILLMRLNQSTVGKSKLGVEVPPTLYVDKYLRENIDHTRNVRKQMVETKGRIATMDTIQSNLKSFQTLSSQKLIDTTSLLEHAIGHFSGARRKRVLVGKEENGIDVDFDDSEPQPHHDAIAEKLRAVYDSVQSKLQLLEEGKAKARDLLTRLSKEDPPDLPEPLKHRYTLRGVSTKPNVTYVLRPRSENDEGMAIDGDDAPPGMQWWRIDYDVSASGARVIKTKLPQYEVIQAVEVESNSALLVYASDAALNFEANPELPEPLQEFIRADNEHFESELTHLDAGRAVGGNVRASPEPEPRLSIESTAVNLDDEDLDPPGYYSLDGTYAPQATGVEYAGMAGVSPPAHEIRINTPDEVLVGREESIEPEGKGVEMVEKAGDGLLSQMQGVEIPRRGSDDTMADVEMLEKMEDEKRKVE</sequence>
<accession>A0ACC3SHK9</accession>